<feature type="transmembrane region" description="Helical" evidence="6">
    <location>
        <begin position="240"/>
        <end position="267"/>
    </location>
</feature>
<evidence type="ECO:0000256" key="3">
    <source>
        <dbReference type="ARBA" id="ARBA00022692"/>
    </source>
</evidence>
<evidence type="ECO:0000313" key="8">
    <source>
        <dbReference type="Proteomes" id="UP001300383"/>
    </source>
</evidence>
<evidence type="ECO:0000256" key="6">
    <source>
        <dbReference type="SAM" id="Phobius"/>
    </source>
</evidence>
<keyword evidence="4 6" id="KW-1133">Transmembrane helix</keyword>
<evidence type="ECO:0000256" key="1">
    <source>
        <dbReference type="ARBA" id="ARBA00004141"/>
    </source>
</evidence>
<reference evidence="7 8" key="1">
    <citation type="submission" date="2023-05" db="EMBL/GenBank/DDBJ databases">
        <title>[ruminococcus] sp. nov., isolated from a pig farm feces dump.</title>
        <authorList>
            <person name="Chang Y.-H."/>
        </authorList>
    </citation>
    <scope>NUCLEOTIDE SEQUENCE [LARGE SCALE GENOMIC DNA]</scope>
    <source>
        <strain evidence="7 8">YH-rum2234</strain>
    </source>
</reference>
<dbReference type="InterPro" id="IPR002549">
    <property type="entry name" value="AI-2E-like"/>
</dbReference>
<dbReference type="GO" id="GO:0016020">
    <property type="term" value="C:membrane"/>
    <property type="evidence" value="ECO:0007669"/>
    <property type="project" value="UniProtKB-SubCell"/>
</dbReference>
<gene>
    <name evidence="7" type="ORF">QJ036_06845</name>
</gene>
<dbReference type="EMBL" id="JASGBQ010000009">
    <property type="protein sequence ID" value="MDI9242195.1"/>
    <property type="molecule type" value="Genomic_DNA"/>
</dbReference>
<evidence type="ECO:0000256" key="4">
    <source>
        <dbReference type="ARBA" id="ARBA00022989"/>
    </source>
</evidence>
<dbReference type="RefSeq" id="WP_283230645.1">
    <property type="nucleotide sequence ID" value="NZ_JASGBQ010000009.1"/>
</dbReference>
<evidence type="ECO:0000256" key="2">
    <source>
        <dbReference type="ARBA" id="ARBA00009773"/>
    </source>
</evidence>
<comment type="caution">
    <text evidence="7">The sequence shown here is derived from an EMBL/GenBank/DDBJ whole genome shotgun (WGS) entry which is preliminary data.</text>
</comment>
<evidence type="ECO:0000256" key="5">
    <source>
        <dbReference type="ARBA" id="ARBA00023136"/>
    </source>
</evidence>
<evidence type="ECO:0000313" key="7">
    <source>
        <dbReference type="EMBL" id="MDI9242195.1"/>
    </source>
</evidence>
<feature type="transmembrane region" description="Helical" evidence="6">
    <location>
        <begin position="274"/>
        <end position="291"/>
    </location>
</feature>
<name>A0AAP4B9Y2_9FIRM</name>
<protein>
    <submittedName>
        <fullName evidence="7">AI-2E family transporter</fullName>
    </submittedName>
</protein>
<keyword evidence="3 6" id="KW-0812">Transmembrane</keyword>
<dbReference type="Pfam" id="PF01594">
    <property type="entry name" value="AI-2E_transport"/>
    <property type="match status" value="1"/>
</dbReference>
<feature type="transmembrane region" description="Helical" evidence="6">
    <location>
        <begin position="217"/>
        <end position="234"/>
    </location>
</feature>
<dbReference type="PANTHER" id="PTHR21716">
    <property type="entry name" value="TRANSMEMBRANE PROTEIN"/>
    <property type="match status" value="1"/>
</dbReference>
<sequence>MKAKLTEKQKSALLIAGITAAVYVSLKYILPLLIPFLLAYWVALLVHPASKWLHKRLRLREGIWASLLVTLLSAVLLLSVYYLGKLFLEQLALAVKRFPVYIRYFCRWLDDMCCRCDDSFGLSRGTSMEFLYTQSQKVMDSAGNQTGAFVMDHSMGLLKILVRGGAVFAIVSIGSVLMVTSMDRIRRYRNTSVFRQEIAAVAGCLSRIGRAFFRTQLLIMTLTCLICSLGLSLMGNPYAVLLGVLIGLLDMLPVFGTGTVFVPWVIISVLTGRLFYATELLVIYVLCYFLREILEARMMGGHMGIGPLEMLISMYLGLTLFGVAGFILGPFGFLVIRELVDLYTDAGNGV</sequence>
<dbReference type="AlphaFoldDB" id="A0AAP4B9Y2"/>
<proteinExistence type="inferred from homology"/>
<feature type="transmembrane region" description="Helical" evidence="6">
    <location>
        <begin position="65"/>
        <end position="84"/>
    </location>
</feature>
<feature type="transmembrane region" description="Helical" evidence="6">
    <location>
        <begin position="311"/>
        <end position="336"/>
    </location>
</feature>
<organism evidence="7 8">
    <name type="scientific">Fusibacillus kribbianus</name>
    <dbReference type="NCBI Taxonomy" id="3044208"/>
    <lineage>
        <taxon>Bacteria</taxon>
        <taxon>Bacillati</taxon>
        <taxon>Bacillota</taxon>
        <taxon>Clostridia</taxon>
        <taxon>Lachnospirales</taxon>
        <taxon>Lachnospiraceae</taxon>
        <taxon>Fusibacillus</taxon>
    </lineage>
</organism>
<dbReference type="GO" id="GO:0055085">
    <property type="term" value="P:transmembrane transport"/>
    <property type="evidence" value="ECO:0007669"/>
    <property type="project" value="TreeGrafter"/>
</dbReference>
<feature type="transmembrane region" description="Helical" evidence="6">
    <location>
        <begin position="160"/>
        <end position="179"/>
    </location>
</feature>
<keyword evidence="8" id="KW-1185">Reference proteome</keyword>
<accession>A0AAP4B9Y2</accession>
<comment type="similarity">
    <text evidence="2">Belongs to the autoinducer-2 exporter (AI-2E) (TC 2.A.86) family.</text>
</comment>
<dbReference type="Proteomes" id="UP001300383">
    <property type="component" value="Unassembled WGS sequence"/>
</dbReference>
<comment type="subcellular location">
    <subcellularLocation>
        <location evidence="1">Membrane</location>
        <topology evidence="1">Multi-pass membrane protein</topology>
    </subcellularLocation>
</comment>
<keyword evidence="5 6" id="KW-0472">Membrane</keyword>
<dbReference type="PANTHER" id="PTHR21716:SF68">
    <property type="entry name" value="TRANSPORT PROTEIN YTVI-RELATED"/>
    <property type="match status" value="1"/>
</dbReference>